<name>L8MEP1_METFU</name>
<dbReference type="Pfam" id="PF02498">
    <property type="entry name" value="Bro-N"/>
    <property type="match status" value="1"/>
</dbReference>
<dbReference type="PANTHER" id="PTHR36180">
    <property type="entry name" value="DNA-BINDING PROTEIN-RELATED-RELATED"/>
    <property type="match status" value="1"/>
</dbReference>
<dbReference type="AlphaFoldDB" id="L8MEP1"/>
<proteinExistence type="predicted"/>
<keyword evidence="2" id="KW-1185">Reference proteome</keyword>
<dbReference type="RefSeq" id="WP_003448615.1">
    <property type="nucleotide sequence ID" value="NZ_AJMR01000031.1"/>
</dbReference>
<dbReference type="KEGG" id="pfuw:KF707C_49630"/>
<dbReference type="PROSITE" id="PS51750">
    <property type="entry name" value="BRO_N"/>
    <property type="match status" value="1"/>
</dbReference>
<accession>L8MEP1</accession>
<evidence type="ECO:0000313" key="1">
    <source>
        <dbReference type="EMBL" id="BAU76651.1"/>
    </source>
</evidence>
<dbReference type="Proteomes" id="UP000218554">
    <property type="component" value="Chromosome"/>
</dbReference>
<dbReference type="OrthoDB" id="6982796at2"/>
<dbReference type="eggNOG" id="COG3617">
    <property type="taxonomic scope" value="Bacteria"/>
</dbReference>
<gene>
    <name evidence="1" type="ORF">KF707C_49630</name>
</gene>
<dbReference type="SMART" id="SM01040">
    <property type="entry name" value="Bro-N"/>
    <property type="match status" value="1"/>
</dbReference>
<reference evidence="1 2" key="2">
    <citation type="journal article" date="2017" name="Int. J. Syst. Evol. Microbiol.">
        <title>Pseudomonas furukawaii sp. nov., a polychlorinated biphenyl-degrading bacterium isolated from biphenyl-contaminated soil in Japan.</title>
        <authorList>
            <person name="Kimura N."/>
            <person name="Watanabe T."/>
            <person name="Suenaga H."/>
            <person name="Fujihara H."/>
            <person name="Futagami T."/>
            <person name="Goto M."/>
            <person name="Hanada S."/>
            <person name="Hirose J."/>
        </authorList>
    </citation>
    <scope>NUCLEOTIDE SEQUENCE [LARGE SCALE GENOMIC DNA]</scope>
    <source>
        <strain evidence="2">DSM 10086 / NBRC 110670 / KF707</strain>
    </source>
</reference>
<sequence>MTDYLTPTRFLRFRLSLRALLIDDRPWFVARDLAKLASIRTDTDFTRKLDEDQWRDEVIRLEDGGFRLERLVNESGLHQLLLVHYYHPEHRGLRRWISDEVVPALSREGTAGQQPRRRLLRWQGQPLTLMEWQGTLWIRYEDMPRLQGQVPERETLR</sequence>
<accession>A0A143SWW2</accession>
<protein>
    <submittedName>
        <fullName evidence="1">Prophage antirepressor</fullName>
    </submittedName>
</protein>
<dbReference type="PANTHER" id="PTHR36180:SF2">
    <property type="entry name" value="BRO FAMILY PROTEIN"/>
    <property type="match status" value="1"/>
</dbReference>
<dbReference type="EMBL" id="AP014862">
    <property type="protein sequence ID" value="BAU76651.1"/>
    <property type="molecule type" value="Genomic_DNA"/>
</dbReference>
<evidence type="ECO:0000313" key="2">
    <source>
        <dbReference type="Proteomes" id="UP000218554"/>
    </source>
</evidence>
<reference evidence="2" key="1">
    <citation type="submission" date="2015-05" db="EMBL/GenBank/DDBJ databases">
        <title>Draft genome sequencing of a biphenyl-degrading bacterium, Pseudomonas balearica KF707 (=NBRC110670).</title>
        <authorList>
            <person name="Kimura N."/>
            <person name="Hirose J."/>
            <person name="Watanabe T."/>
            <person name="Suenaga H."/>
            <person name="Fujihara H."/>
            <person name="Noguchi M."/>
            <person name="Hashimoto M."/>
            <person name="Shimodaira J."/>
            <person name="Tsuchikane K."/>
            <person name="Hosoyama A."/>
            <person name="Yamazoe A."/>
            <person name="Fujita N."/>
            <person name="Furukawa K."/>
        </authorList>
    </citation>
    <scope>NUCLEOTIDE SEQUENCE [LARGE SCALE GENOMIC DNA]</scope>
    <source>
        <strain evidence="2">DSM 10086 / NBRC 110670 / KF707</strain>
    </source>
</reference>
<organism evidence="1 2">
    <name type="scientific">Metapseudomonas furukawaii</name>
    <name type="common">Pseudomonas furukawaii</name>
    <dbReference type="NCBI Taxonomy" id="1149133"/>
    <lineage>
        <taxon>Bacteria</taxon>
        <taxon>Pseudomonadati</taxon>
        <taxon>Pseudomonadota</taxon>
        <taxon>Gammaproteobacteria</taxon>
        <taxon>Pseudomonadales</taxon>
        <taxon>Pseudomonadaceae</taxon>
        <taxon>Metapseudomonas</taxon>
    </lineage>
</organism>
<dbReference type="InterPro" id="IPR003497">
    <property type="entry name" value="BRO_N_domain"/>
</dbReference>